<dbReference type="Proteomes" id="UP001152797">
    <property type="component" value="Unassembled WGS sequence"/>
</dbReference>
<dbReference type="EMBL" id="CAMXCT030006711">
    <property type="protein sequence ID" value="CAL4806043.1"/>
    <property type="molecule type" value="Genomic_DNA"/>
</dbReference>
<comment type="caution">
    <text evidence="1">The sequence shown here is derived from an EMBL/GenBank/DDBJ whole genome shotgun (WGS) entry which is preliminary data.</text>
</comment>
<keyword evidence="3" id="KW-1185">Reference proteome</keyword>
<dbReference type="OrthoDB" id="442511at2759"/>
<protein>
    <submittedName>
        <fullName evidence="1">Uncharacterized protein</fullName>
    </submittedName>
</protein>
<reference evidence="1" key="1">
    <citation type="submission" date="2022-10" db="EMBL/GenBank/DDBJ databases">
        <authorList>
            <person name="Chen Y."/>
            <person name="Dougan E. K."/>
            <person name="Chan C."/>
            <person name="Rhodes N."/>
            <person name="Thang M."/>
        </authorList>
    </citation>
    <scope>NUCLEOTIDE SEQUENCE</scope>
</reference>
<evidence type="ECO:0000313" key="2">
    <source>
        <dbReference type="EMBL" id="CAL1172106.1"/>
    </source>
</evidence>
<dbReference type="EMBL" id="CAMXCT020006711">
    <property type="protein sequence ID" value="CAL1172106.1"/>
    <property type="molecule type" value="Genomic_DNA"/>
</dbReference>
<dbReference type="AlphaFoldDB" id="A0A9P1GPY1"/>
<sequence>MGGGRNPHREEQVKGLNNVALAHGKAAIRENSGRPLVRDLVAELLRLELIAVQRDKVSQLSASYEASFGEAGEGPQPEANEEHKACKVSAGAIRLGHFYVVADLFHYTTYPPFQAYAVEGWWLDNLLKGGKLTRQTYLTTVGFQKRLGDCKAAERFLREEVVRDKPHI</sequence>
<evidence type="ECO:0000313" key="3">
    <source>
        <dbReference type="Proteomes" id="UP001152797"/>
    </source>
</evidence>
<dbReference type="EMBL" id="CAMXCT010006711">
    <property type="protein sequence ID" value="CAI4018731.1"/>
    <property type="molecule type" value="Genomic_DNA"/>
</dbReference>
<gene>
    <name evidence="1" type="ORF">C1SCF055_LOCUS43274</name>
</gene>
<proteinExistence type="predicted"/>
<organism evidence="1">
    <name type="scientific">Cladocopium goreaui</name>
    <dbReference type="NCBI Taxonomy" id="2562237"/>
    <lineage>
        <taxon>Eukaryota</taxon>
        <taxon>Sar</taxon>
        <taxon>Alveolata</taxon>
        <taxon>Dinophyceae</taxon>
        <taxon>Suessiales</taxon>
        <taxon>Symbiodiniaceae</taxon>
        <taxon>Cladocopium</taxon>
    </lineage>
</organism>
<accession>A0A9P1GPY1</accession>
<name>A0A9P1GPY1_9DINO</name>
<reference evidence="2" key="2">
    <citation type="submission" date="2024-04" db="EMBL/GenBank/DDBJ databases">
        <authorList>
            <person name="Chen Y."/>
            <person name="Shah S."/>
            <person name="Dougan E. K."/>
            <person name="Thang M."/>
            <person name="Chan C."/>
        </authorList>
    </citation>
    <scope>NUCLEOTIDE SEQUENCE [LARGE SCALE GENOMIC DNA]</scope>
</reference>
<evidence type="ECO:0000313" key="1">
    <source>
        <dbReference type="EMBL" id="CAI4018731.1"/>
    </source>
</evidence>